<dbReference type="Proteomes" id="UP000095285">
    <property type="component" value="Unassembled WGS sequence"/>
</dbReference>
<dbReference type="OrthoDB" id="1227494at2759"/>
<dbReference type="PANTHER" id="PTHR21141">
    <property type="entry name" value="60S ACIDIC RIBOSOMAL PROTEIN FAMILY MEMBER"/>
    <property type="match status" value="1"/>
</dbReference>
<accession>A0A1I7VVN4</accession>
<gene>
    <name evidence="8 10" type="ORF">LOAG_12589</name>
</gene>
<keyword evidence="3 8" id="KW-0689">Ribosomal protein</keyword>
<dbReference type="Gene3D" id="1.10.10.1410">
    <property type="match status" value="1"/>
</dbReference>
<dbReference type="CDD" id="cd05833">
    <property type="entry name" value="Ribosomal_P2"/>
    <property type="match status" value="1"/>
</dbReference>
<evidence type="ECO:0000313" key="10">
    <source>
        <dbReference type="WBParaSite" id="EN70_6772"/>
    </source>
</evidence>
<dbReference type="GeneID" id="9950052"/>
<evidence type="ECO:0000256" key="4">
    <source>
        <dbReference type="ARBA" id="ARBA00023274"/>
    </source>
</evidence>
<accession>A0A1S0TKX8</accession>
<dbReference type="InParanoid" id="A0A1I7VVN4"/>
<dbReference type="GO" id="GO:0002182">
    <property type="term" value="P:cytoplasmic translational elongation"/>
    <property type="evidence" value="ECO:0007669"/>
    <property type="project" value="InterPro"/>
</dbReference>
<dbReference type="InterPro" id="IPR038716">
    <property type="entry name" value="P1/P2_N_sf"/>
</dbReference>
<dbReference type="FunCoup" id="A0A1I7VVN4">
    <property type="interactions" value="509"/>
</dbReference>
<dbReference type="InterPro" id="IPR027534">
    <property type="entry name" value="Ribosomal_P1/P2"/>
</dbReference>
<evidence type="ECO:0000256" key="7">
    <source>
        <dbReference type="SAM" id="MobiDB-lite"/>
    </source>
</evidence>
<keyword evidence="4" id="KW-0687">Ribonucleoprotein</keyword>
<evidence type="ECO:0000256" key="2">
    <source>
        <dbReference type="ARBA" id="ARBA00005436"/>
    </source>
</evidence>
<reference evidence="8 9" key="1">
    <citation type="submission" date="2012-04" db="EMBL/GenBank/DDBJ databases">
        <title>The Genome Sequence of Loa loa.</title>
        <authorList>
            <consortium name="The Broad Institute Genome Sequencing Platform"/>
            <consortium name="Broad Institute Genome Sequencing Center for Infectious Disease"/>
            <person name="Nutman T.B."/>
            <person name="Fink D.L."/>
            <person name="Russ C."/>
            <person name="Young S."/>
            <person name="Zeng Q."/>
            <person name="Gargeya S."/>
            <person name="Alvarado L."/>
            <person name="Berlin A."/>
            <person name="Chapman S.B."/>
            <person name="Chen Z."/>
            <person name="Freedman E."/>
            <person name="Gellesch M."/>
            <person name="Goldberg J."/>
            <person name="Griggs A."/>
            <person name="Gujja S."/>
            <person name="Heilman E.R."/>
            <person name="Heiman D."/>
            <person name="Howarth C."/>
            <person name="Mehta T."/>
            <person name="Neiman D."/>
            <person name="Pearson M."/>
            <person name="Roberts A."/>
            <person name="Saif S."/>
            <person name="Shea T."/>
            <person name="Shenoy N."/>
            <person name="Sisk P."/>
            <person name="Stolte C."/>
            <person name="Sykes S."/>
            <person name="White J."/>
            <person name="Yandava C."/>
            <person name="Haas B."/>
            <person name="Henn M.R."/>
            <person name="Nusbaum C."/>
            <person name="Birren B."/>
        </authorList>
    </citation>
    <scope>NUCLEOTIDE SEQUENCE [LARGE SCALE GENOMIC DNA]</scope>
</reference>
<dbReference type="KEGG" id="loa:LOAG_12589"/>
<dbReference type="EMBL" id="JH712113">
    <property type="protein sequence ID" value="EFO15921.2"/>
    <property type="molecule type" value="Genomic_DNA"/>
</dbReference>
<dbReference type="InterPro" id="IPR044076">
    <property type="entry name" value="Ribosomal_P2"/>
</dbReference>
<evidence type="ECO:0000256" key="3">
    <source>
        <dbReference type="ARBA" id="ARBA00022980"/>
    </source>
</evidence>
<dbReference type="Pfam" id="PF00428">
    <property type="entry name" value="Ribosomal_60s"/>
    <property type="match status" value="1"/>
</dbReference>
<dbReference type="GO" id="GO:0022625">
    <property type="term" value="C:cytosolic large ribosomal subunit"/>
    <property type="evidence" value="ECO:0007669"/>
    <property type="project" value="InterPro"/>
</dbReference>
<dbReference type="WBParaSite" id="EN70_6772">
    <property type="protein sequence ID" value="EN70_6772"/>
    <property type="gene ID" value="EN70_6772"/>
</dbReference>
<dbReference type="PANTHER" id="PTHR21141:SF5">
    <property type="entry name" value="LARGE RIBOSOMAL SUBUNIT PROTEIN P2"/>
    <property type="match status" value="1"/>
</dbReference>
<protein>
    <recommendedName>
        <fullName evidence="5">Large ribosomal subunit protein P2</fullName>
    </recommendedName>
    <alternativeName>
        <fullName evidence="6">60S acidic ribosomal protein P2</fullName>
    </alternativeName>
</protein>
<evidence type="ECO:0000256" key="5">
    <source>
        <dbReference type="ARBA" id="ARBA00035301"/>
    </source>
</evidence>
<dbReference type="AlphaFoldDB" id="A0A1I7VVN4"/>
<dbReference type="FunFam" id="1.10.10.1410:FF:000002">
    <property type="entry name" value="60S acidic ribosomal protein P2"/>
    <property type="match status" value="1"/>
</dbReference>
<evidence type="ECO:0000313" key="9">
    <source>
        <dbReference type="Proteomes" id="UP000095285"/>
    </source>
</evidence>
<dbReference type="GO" id="GO:0003735">
    <property type="term" value="F:structural constituent of ribosome"/>
    <property type="evidence" value="ECO:0007669"/>
    <property type="project" value="InterPro"/>
</dbReference>
<evidence type="ECO:0000256" key="1">
    <source>
        <dbReference type="ARBA" id="ARBA00003362"/>
    </source>
</evidence>
<dbReference type="CTD" id="9950052"/>
<evidence type="ECO:0000313" key="8">
    <source>
        <dbReference type="EMBL" id="EFO15921.2"/>
    </source>
</evidence>
<dbReference type="OMA" id="VDCEHDK"/>
<dbReference type="RefSeq" id="XP_020301304.1">
    <property type="nucleotide sequence ID" value="XM_020448564.1"/>
</dbReference>
<dbReference type="eggNOG" id="KOG3449">
    <property type="taxonomic scope" value="Eukaryota"/>
</dbReference>
<dbReference type="HAMAP" id="MF_01478">
    <property type="entry name" value="Ribosomal_L12_arch"/>
    <property type="match status" value="1"/>
</dbReference>
<reference evidence="10" key="2">
    <citation type="submission" date="2016-11" db="UniProtKB">
        <authorList>
            <consortium name="WormBaseParasite"/>
        </authorList>
    </citation>
    <scope>IDENTIFICATION</scope>
</reference>
<name>A0A1I7VVN4_LOALO</name>
<proteinExistence type="inferred from homology"/>
<evidence type="ECO:0000256" key="6">
    <source>
        <dbReference type="ARBA" id="ARBA00035443"/>
    </source>
</evidence>
<comment type="similarity">
    <text evidence="2">Belongs to the eukaryotic ribosomal protein P1/P2 family.</text>
</comment>
<sequence>MLFESLLQIGIRNTKLVIGGRKLANRSAQTRRILLSESICYTSMRYISAYMLATMGAKHHVTANDIENILGSVGVDCEHDKAEEVIKKMRGKTLDELIIEGSKCLTSVSAAAPCIGGTPVATTATSLTDKNAVTALPVAKEEKKEKEEESDEDMGFGLFD</sequence>
<dbReference type="STRING" id="7209.A0A1I7VVN4"/>
<feature type="region of interest" description="Disordered" evidence="7">
    <location>
        <begin position="138"/>
        <end position="160"/>
    </location>
</feature>
<keyword evidence="9" id="KW-1185">Reference proteome</keyword>
<organism evidence="9 10">
    <name type="scientific">Loa loa</name>
    <name type="common">Eye worm</name>
    <name type="synonym">Filaria loa</name>
    <dbReference type="NCBI Taxonomy" id="7209"/>
    <lineage>
        <taxon>Eukaryota</taxon>
        <taxon>Metazoa</taxon>
        <taxon>Ecdysozoa</taxon>
        <taxon>Nematoda</taxon>
        <taxon>Chromadorea</taxon>
        <taxon>Rhabditida</taxon>
        <taxon>Spirurina</taxon>
        <taxon>Spiruromorpha</taxon>
        <taxon>Filarioidea</taxon>
        <taxon>Onchocercidae</taxon>
        <taxon>Loa</taxon>
    </lineage>
</organism>
<comment type="function">
    <text evidence="1">Plays an important role in the elongation step of protein synthesis.</text>
</comment>